<keyword evidence="2" id="KW-0966">Cell projection</keyword>
<dbReference type="EMBL" id="QYYH01000001">
    <property type="protein sequence ID" value="RJY19555.1"/>
    <property type="molecule type" value="Genomic_DNA"/>
</dbReference>
<evidence type="ECO:0000313" key="2">
    <source>
        <dbReference type="EMBL" id="RJY19555.1"/>
    </source>
</evidence>
<organism evidence="2 3">
    <name type="scientific">Parashewanella spongiae</name>
    <dbReference type="NCBI Taxonomy" id="342950"/>
    <lineage>
        <taxon>Bacteria</taxon>
        <taxon>Pseudomonadati</taxon>
        <taxon>Pseudomonadota</taxon>
        <taxon>Gammaproteobacteria</taxon>
        <taxon>Alteromonadales</taxon>
        <taxon>Shewanellaceae</taxon>
        <taxon>Parashewanella</taxon>
    </lineage>
</organism>
<dbReference type="InterPro" id="IPR007293">
    <property type="entry name" value="FlgP"/>
</dbReference>
<accession>A0A3A6TTK2</accession>
<dbReference type="RefSeq" id="WP_121851635.1">
    <property type="nucleotide sequence ID" value="NZ_CP037952.1"/>
</dbReference>
<gene>
    <name evidence="2" type="ORF">D5R81_00170</name>
</gene>
<dbReference type="AlphaFoldDB" id="A0A3A6TTK2"/>
<sequence length="149" mass="17024">MKLLIPFLLIIASVGCAQRDRYVQWENEQPKSFPTLTAIGYAPLDEQPAKSHSKKVLMAIQASKVAAYRELAEQVYGQKITAESSVNDWMLKNDKVKASVSGVIRGAKVIKTYLSGDFYVTELELDYQQVWQLYEQQNPSRKVKRVTYF</sequence>
<evidence type="ECO:0000313" key="3">
    <source>
        <dbReference type="Proteomes" id="UP000273022"/>
    </source>
</evidence>
<dbReference type="OrthoDB" id="7348506at2"/>
<dbReference type="Proteomes" id="UP000273022">
    <property type="component" value="Unassembled WGS sequence"/>
</dbReference>
<dbReference type="Pfam" id="PF02169">
    <property type="entry name" value="LPP20"/>
    <property type="match status" value="1"/>
</dbReference>
<dbReference type="PIRSF" id="PIRSF028687">
    <property type="entry name" value="UCP028687"/>
    <property type="match status" value="1"/>
</dbReference>
<name>A0A3A6TTK2_9GAMM</name>
<keyword evidence="3" id="KW-1185">Reference proteome</keyword>
<keyword evidence="2" id="KW-0969">Cilium</keyword>
<keyword evidence="2" id="KW-0282">Flagellum</keyword>
<reference evidence="2 3" key="1">
    <citation type="submission" date="2018-09" db="EMBL/GenBank/DDBJ databases">
        <title>Phylogeny of the Shewanellaceae, and recommendation for two new genera, Pseudoshewanella and Parashewanella.</title>
        <authorList>
            <person name="Wang G."/>
        </authorList>
    </citation>
    <scope>NUCLEOTIDE SEQUENCE [LARGE SCALE GENOMIC DNA]</scope>
    <source>
        <strain evidence="2 3">KCTC 22492</strain>
    </source>
</reference>
<protein>
    <submittedName>
        <fullName evidence="2">Flagellar biosynthesis protein FlgP</fullName>
    </submittedName>
</protein>
<proteinExistence type="predicted"/>
<evidence type="ECO:0000259" key="1">
    <source>
        <dbReference type="Pfam" id="PF02169"/>
    </source>
</evidence>
<dbReference type="PROSITE" id="PS51257">
    <property type="entry name" value="PROKAR_LIPOPROTEIN"/>
    <property type="match status" value="1"/>
</dbReference>
<comment type="caution">
    <text evidence="2">The sequence shown here is derived from an EMBL/GenBank/DDBJ whole genome shotgun (WGS) entry which is preliminary data.</text>
</comment>
<feature type="domain" description="Lipoprotein LPP20-like" evidence="1">
    <location>
        <begin position="25"/>
        <end position="120"/>
    </location>
</feature>
<dbReference type="InterPro" id="IPR024952">
    <property type="entry name" value="LPP20-like_dom"/>
</dbReference>